<dbReference type="GO" id="GO:0005829">
    <property type="term" value="C:cytosol"/>
    <property type="evidence" value="ECO:0007669"/>
    <property type="project" value="TreeGrafter"/>
</dbReference>
<dbReference type="InterPro" id="IPR014830">
    <property type="entry name" value="Glycolipid_transfer_prot_dom"/>
</dbReference>
<comment type="caution">
    <text evidence="2">The sequence shown here is derived from an EMBL/GenBank/DDBJ whole genome shotgun (WGS) entry which is preliminary data.</text>
</comment>
<dbReference type="SUPFAM" id="SSF110004">
    <property type="entry name" value="Glycolipid transfer protein, GLTP"/>
    <property type="match status" value="1"/>
</dbReference>
<dbReference type="AlphaFoldDB" id="A0AAD3SW19"/>
<accession>A0AAD3SW19</accession>
<feature type="domain" description="Glycolipid transfer protein" evidence="1">
    <location>
        <begin position="41"/>
        <end position="120"/>
    </location>
</feature>
<dbReference type="Pfam" id="PF08718">
    <property type="entry name" value="GLTP"/>
    <property type="match status" value="1"/>
</dbReference>
<reference evidence="2" key="1">
    <citation type="submission" date="2023-05" db="EMBL/GenBank/DDBJ databases">
        <title>Nepenthes gracilis genome sequencing.</title>
        <authorList>
            <person name="Fukushima K."/>
        </authorList>
    </citation>
    <scope>NUCLEOTIDE SEQUENCE</scope>
    <source>
        <strain evidence="2">SING2019-196</strain>
    </source>
</reference>
<dbReference type="InterPro" id="IPR036497">
    <property type="entry name" value="GLTP_sf"/>
</dbReference>
<organism evidence="2 3">
    <name type="scientific">Nepenthes gracilis</name>
    <name type="common">Slender pitcher plant</name>
    <dbReference type="NCBI Taxonomy" id="150966"/>
    <lineage>
        <taxon>Eukaryota</taxon>
        <taxon>Viridiplantae</taxon>
        <taxon>Streptophyta</taxon>
        <taxon>Embryophyta</taxon>
        <taxon>Tracheophyta</taxon>
        <taxon>Spermatophyta</taxon>
        <taxon>Magnoliopsida</taxon>
        <taxon>eudicotyledons</taxon>
        <taxon>Gunneridae</taxon>
        <taxon>Pentapetalae</taxon>
        <taxon>Caryophyllales</taxon>
        <taxon>Nepenthaceae</taxon>
        <taxon>Nepenthes</taxon>
    </lineage>
</organism>
<dbReference type="PANTHER" id="PTHR10219">
    <property type="entry name" value="GLYCOLIPID TRANSFER PROTEIN-RELATED"/>
    <property type="match status" value="1"/>
</dbReference>
<dbReference type="EMBL" id="BSYO01000017">
    <property type="protein sequence ID" value="GMH17121.1"/>
    <property type="molecule type" value="Genomic_DNA"/>
</dbReference>
<keyword evidence="3" id="KW-1185">Reference proteome</keyword>
<dbReference type="Gene3D" id="1.10.3520.10">
    <property type="entry name" value="Glycolipid transfer protein"/>
    <property type="match status" value="1"/>
</dbReference>
<evidence type="ECO:0000313" key="2">
    <source>
        <dbReference type="EMBL" id="GMH17121.1"/>
    </source>
</evidence>
<dbReference type="GO" id="GO:1902387">
    <property type="term" value="F:ceramide 1-phosphate binding"/>
    <property type="evidence" value="ECO:0007669"/>
    <property type="project" value="TreeGrafter"/>
</dbReference>
<evidence type="ECO:0000259" key="1">
    <source>
        <dbReference type="Pfam" id="PF08718"/>
    </source>
</evidence>
<protein>
    <recommendedName>
        <fullName evidence="1">Glycolipid transfer protein domain-containing protein</fullName>
    </recommendedName>
</protein>
<dbReference type="PANTHER" id="PTHR10219:SF34">
    <property type="entry name" value="GLYCOLIPID TRANSFER PROTEIN 3"/>
    <property type="match status" value="1"/>
</dbReference>
<dbReference type="GO" id="GO:1902388">
    <property type="term" value="F:ceramide 1-phosphate transfer activity"/>
    <property type="evidence" value="ECO:0007669"/>
    <property type="project" value="TreeGrafter"/>
</dbReference>
<dbReference type="Proteomes" id="UP001279734">
    <property type="component" value="Unassembled WGS sequence"/>
</dbReference>
<sequence>MKRKRETESKSEIRSAIEELSVAVNLNPADAAADSQVSHIAARPFLSLCNFVLQFLDKIGPTMAVLRQDIYQNIQRLEVHCEADPAAYSNLVEMIKKEAVEGNARKGDSCSKALLWLTRSSTSQKTSVNASSELAMGIVGKDAVLRVVDLPRGATHLVDGHVLGRGSSMTCRHWT</sequence>
<dbReference type="GO" id="GO:0016020">
    <property type="term" value="C:membrane"/>
    <property type="evidence" value="ECO:0007669"/>
    <property type="project" value="TreeGrafter"/>
</dbReference>
<gene>
    <name evidence="2" type="ORF">Nepgr_018962</name>
</gene>
<name>A0AAD3SW19_NEPGR</name>
<proteinExistence type="predicted"/>
<evidence type="ECO:0000313" key="3">
    <source>
        <dbReference type="Proteomes" id="UP001279734"/>
    </source>
</evidence>